<keyword evidence="3" id="KW-1185">Reference proteome</keyword>
<feature type="region of interest" description="Disordered" evidence="1">
    <location>
        <begin position="1"/>
        <end position="50"/>
    </location>
</feature>
<dbReference type="EMBL" id="BPQB01000065">
    <property type="protein sequence ID" value="GJE96932.1"/>
    <property type="molecule type" value="Genomic_DNA"/>
</dbReference>
<feature type="compositionally biased region" description="Basic and acidic residues" evidence="1">
    <location>
        <begin position="13"/>
        <end position="25"/>
    </location>
</feature>
<evidence type="ECO:0000313" key="3">
    <source>
        <dbReference type="Proteomes" id="UP000703269"/>
    </source>
</evidence>
<gene>
    <name evidence="2" type="ORF">PsYK624_131410</name>
</gene>
<evidence type="ECO:0000313" key="2">
    <source>
        <dbReference type="EMBL" id="GJE96932.1"/>
    </source>
</evidence>
<evidence type="ECO:0000256" key="1">
    <source>
        <dbReference type="SAM" id="MobiDB-lite"/>
    </source>
</evidence>
<reference evidence="2 3" key="1">
    <citation type="submission" date="2021-08" db="EMBL/GenBank/DDBJ databases">
        <title>Draft Genome Sequence of Phanerochaete sordida strain YK-624.</title>
        <authorList>
            <person name="Mori T."/>
            <person name="Dohra H."/>
            <person name="Suzuki T."/>
            <person name="Kawagishi H."/>
            <person name="Hirai H."/>
        </authorList>
    </citation>
    <scope>NUCLEOTIDE SEQUENCE [LARGE SCALE GENOMIC DNA]</scope>
    <source>
        <strain evidence="2 3">YK-624</strain>
    </source>
</reference>
<protein>
    <submittedName>
        <fullName evidence="2">Uncharacterized protein</fullName>
    </submittedName>
</protein>
<comment type="caution">
    <text evidence="2">The sequence shown here is derived from an EMBL/GenBank/DDBJ whole genome shotgun (WGS) entry which is preliminary data.</text>
</comment>
<accession>A0A9P3GKI2</accession>
<dbReference type="Proteomes" id="UP000703269">
    <property type="component" value="Unassembled WGS sequence"/>
</dbReference>
<sequence length="85" mass="9369">MLHNASLPRLTVRFRDDRKSTDAQRHGQPRSTSPITAKGPRYFRPRLRGRPSGSGFLAAITLAISPHTRKPIDVIFGHPSGPGKT</sequence>
<organism evidence="2 3">
    <name type="scientific">Phanerochaete sordida</name>
    <dbReference type="NCBI Taxonomy" id="48140"/>
    <lineage>
        <taxon>Eukaryota</taxon>
        <taxon>Fungi</taxon>
        <taxon>Dikarya</taxon>
        <taxon>Basidiomycota</taxon>
        <taxon>Agaricomycotina</taxon>
        <taxon>Agaricomycetes</taxon>
        <taxon>Polyporales</taxon>
        <taxon>Phanerochaetaceae</taxon>
        <taxon>Phanerochaete</taxon>
    </lineage>
</organism>
<name>A0A9P3GKI2_9APHY</name>
<dbReference type="AlphaFoldDB" id="A0A9P3GKI2"/>
<proteinExistence type="predicted"/>